<accession>A0A199V0M4</accession>
<gene>
    <name evidence="4" type="ORF">ACMD2_24553</name>
</gene>
<dbReference type="InterPro" id="IPR029962">
    <property type="entry name" value="TBL"/>
</dbReference>
<dbReference type="STRING" id="4615.A0A199V0M4"/>
<dbReference type="GO" id="GO:0016413">
    <property type="term" value="F:O-acetyltransferase activity"/>
    <property type="evidence" value="ECO:0007669"/>
    <property type="project" value="InterPro"/>
</dbReference>
<feature type="domain" description="Trichome birefringence-like N-terminal" evidence="3">
    <location>
        <begin position="70"/>
        <end position="124"/>
    </location>
</feature>
<dbReference type="Pfam" id="PF14416">
    <property type="entry name" value="PMR5N"/>
    <property type="match status" value="1"/>
</dbReference>
<name>A0A199V0M4_ANACO</name>
<dbReference type="PANTHER" id="PTHR32285:SF42">
    <property type="entry name" value="PROTEIN TRICHOME BIREFRINGENCE-LIKE 37"/>
    <property type="match status" value="1"/>
</dbReference>
<sequence length="134" mass="14662">MASPKTVHLPYHLITIIIIIILATTLQVPFNNAITNIEATTIGVETPRSGTSHGGGGGGGRRRSERASGESCDLFAGSWVYDSSYPPAYGSSGCPFIEPEFDCQKYGRPDALYLKYRWRPAACDLPRQAIEHQF</sequence>
<dbReference type="PANTHER" id="PTHR32285">
    <property type="entry name" value="PROTEIN TRICHOME BIREFRINGENCE-LIKE 9-RELATED"/>
    <property type="match status" value="1"/>
</dbReference>
<evidence type="ECO:0000313" key="5">
    <source>
        <dbReference type="Proteomes" id="UP000092600"/>
    </source>
</evidence>
<dbReference type="EMBL" id="LSRQ01003824">
    <property type="protein sequence ID" value="OAY70627.1"/>
    <property type="molecule type" value="Genomic_DNA"/>
</dbReference>
<evidence type="ECO:0000256" key="2">
    <source>
        <dbReference type="SAM" id="Phobius"/>
    </source>
</evidence>
<dbReference type="InterPro" id="IPR025846">
    <property type="entry name" value="TBL_N"/>
</dbReference>
<keyword evidence="2" id="KW-0812">Transmembrane</keyword>
<organism evidence="4 5">
    <name type="scientific">Ananas comosus</name>
    <name type="common">Pineapple</name>
    <name type="synonym">Ananas ananas</name>
    <dbReference type="NCBI Taxonomy" id="4615"/>
    <lineage>
        <taxon>Eukaryota</taxon>
        <taxon>Viridiplantae</taxon>
        <taxon>Streptophyta</taxon>
        <taxon>Embryophyta</taxon>
        <taxon>Tracheophyta</taxon>
        <taxon>Spermatophyta</taxon>
        <taxon>Magnoliopsida</taxon>
        <taxon>Liliopsida</taxon>
        <taxon>Poales</taxon>
        <taxon>Bromeliaceae</taxon>
        <taxon>Bromelioideae</taxon>
        <taxon>Ananas</taxon>
    </lineage>
</organism>
<dbReference type="GO" id="GO:0005794">
    <property type="term" value="C:Golgi apparatus"/>
    <property type="evidence" value="ECO:0007669"/>
    <property type="project" value="TreeGrafter"/>
</dbReference>
<keyword evidence="2" id="KW-0472">Membrane</keyword>
<protein>
    <submittedName>
        <fullName evidence="4">Protein trichome birefringence-like 38</fullName>
    </submittedName>
</protein>
<evidence type="ECO:0000256" key="1">
    <source>
        <dbReference type="SAM" id="MobiDB-lite"/>
    </source>
</evidence>
<evidence type="ECO:0000259" key="3">
    <source>
        <dbReference type="Pfam" id="PF14416"/>
    </source>
</evidence>
<evidence type="ECO:0000313" key="4">
    <source>
        <dbReference type="EMBL" id="OAY70627.1"/>
    </source>
</evidence>
<feature type="region of interest" description="Disordered" evidence="1">
    <location>
        <begin position="45"/>
        <end position="67"/>
    </location>
</feature>
<reference evidence="4 5" key="1">
    <citation type="journal article" date="2016" name="DNA Res.">
        <title>The draft genome of MD-2 pineapple using hybrid error correction of long reads.</title>
        <authorList>
            <person name="Redwan R.M."/>
            <person name="Saidin A."/>
            <person name="Kumar S.V."/>
        </authorList>
    </citation>
    <scope>NUCLEOTIDE SEQUENCE [LARGE SCALE GENOMIC DNA]</scope>
    <source>
        <strain evidence="5">cv. MD2</strain>
        <tissue evidence="4">Leaf</tissue>
    </source>
</reference>
<keyword evidence="2" id="KW-1133">Transmembrane helix</keyword>
<dbReference type="Proteomes" id="UP000092600">
    <property type="component" value="Unassembled WGS sequence"/>
</dbReference>
<feature type="transmembrane region" description="Helical" evidence="2">
    <location>
        <begin position="12"/>
        <end position="30"/>
    </location>
</feature>
<dbReference type="AlphaFoldDB" id="A0A199V0M4"/>
<comment type="caution">
    <text evidence="4">The sequence shown here is derived from an EMBL/GenBank/DDBJ whole genome shotgun (WGS) entry which is preliminary data.</text>
</comment>
<proteinExistence type="predicted"/>